<dbReference type="UniPathway" id="UPA00136">
    <property type="reaction ID" value="UER00200"/>
</dbReference>
<feature type="binding site" evidence="10">
    <location>
        <position position="261"/>
    </location>
    <ligand>
        <name>pyridoxal 5'-phosphate</name>
        <dbReference type="ChEBI" id="CHEBI:597326"/>
    </ligand>
</feature>
<keyword evidence="5 12" id="KW-0028">Amino-acid biosynthesis</keyword>
<dbReference type="InterPro" id="IPR001926">
    <property type="entry name" value="TrpB-like_PALP"/>
</dbReference>
<comment type="pathway">
    <text evidence="2">Amino-acid biosynthesis; L-cysteine biosynthesis; L-cysteine from L-serine: step 2/2.</text>
</comment>
<dbReference type="Proteomes" id="UP000192671">
    <property type="component" value="Unassembled WGS sequence"/>
</dbReference>
<dbReference type="CDD" id="cd01561">
    <property type="entry name" value="CBS_like"/>
    <property type="match status" value="1"/>
</dbReference>
<evidence type="ECO:0000256" key="1">
    <source>
        <dbReference type="ARBA" id="ARBA00001933"/>
    </source>
</evidence>
<name>A0A1X0U427_9BACT</name>
<dbReference type="InterPro" id="IPR005856">
    <property type="entry name" value="Cys_synth"/>
</dbReference>
<evidence type="ECO:0000256" key="8">
    <source>
        <dbReference type="ARBA" id="ARBA00023192"/>
    </source>
</evidence>
<feature type="binding site" evidence="10">
    <location>
        <begin position="173"/>
        <end position="177"/>
    </location>
    <ligand>
        <name>pyridoxal 5'-phosphate</name>
        <dbReference type="ChEBI" id="CHEBI:597326"/>
    </ligand>
</feature>
<gene>
    <name evidence="14" type="ORF">A3835_04065</name>
</gene>
<evidence type="ECO:0000256" key="5">
    <source>
        <dbReference type="ARBA" id="ARBA00022605"/>
    </source>
</evidence>
<reference evidence="14 15" key="1">
    <citation type="journal article" date="2017" name="Gene Rep">
        <title>The ribosomal RNA operon (rrn) of Campylobacter concisus supports molecular typing to genomospecies level.</title>
        <authorList>
            <person name="Huq M."/>
            <person name="Van T.T.H."/>
            <person name="Gurtler V."/>
            <person name="Elshagmani E."/>
            <person name="Allemailem K.S."/>
            <person name="Smooker P.M."/>
            <person name="Istivan T.S."/>
        </authorList>
    </citation>
    <scope>NUCLEOTIDE SEQUENCE [LARGE SCALE GENOMIC DNA]</scope>
    <source>
        <strain evidence="14 15">RCH 26</strain>
    </source>
</reference>
<evidence type="ECO:0000313" key="15">
    <source>
        <dbReference type="Proteomes" id="UP000192671"/>
    </source>
</evidence>
<evidence type="ECO:0000256" key="6">
    <source>
        <dbReference type="ARBA" id="ARBA00022679"/>
    </source>
</evidence>
<dbReference type="FunFam" id="3.40.50.1100:FF:000006">
    <property type="entry name" value="Cysteine synthase"/>
    <property type="match status" value="1"/>
</dbReference>
<evidence type="ECO:0000256" key="3">
    <source>
        <dbReference type="ARBA" id="ARBA00007103"/>
    </source>
</evidence>
<accession>A0A1X0U427</accession>
<comment type="cofactor">
    <cofactor evidence="1 10 12">
        <name>pyridoxal 5'-phosphate</name>
        <dbReference type="ChEBI" id="CHEBI:597326"/>
    </cofactor>
</comment>
<dbReference type="InterPro" id="IPR050214">
    <property type="entry name" value="Cys_Synth/Cystath_Beta-Synth"/>
</dbReference>
<evidence type="ECO:0000256" key="2">
    <source>
        <dbReference type="ARBA" id="ARBA00004962"/>
    </source>
</evidence>
<dbReference type="NCBIfam" id="TIGR01136">
    <property type="entry name" value="cysKM"/>
    <property type="match status" value="1"/>
</dbReference>
<feature type="binding site" evidence="10">
    <location>
        <position position="71"/>
    </location>
    <ligand>
        <name>pyridoxal 5'-phosphate</name>
        <dbReference type="ChEBI" id="CHEBI:597326"/>
    </ligand>
</feature>
<dbReference type="AlphaFoldDB" id="A0A1X0U427"/>
<sequence length="301" mass="31409">MIYDNIVKTIGNTPIVKIKTGADEAEIYVKLEFFNPGGSVKDRIAFNMITKMLADGTLKEGDTIVEPTSGNTGIGVAMCGAALGFKVILCMPESMSIERRKIVAAYGAQLELTPASGGMKAAIARATELAAQPNHVMLSQFENKYNPQAHELTTAAEIVADFSKLDAFVAGVGTGGTISGVAKILKEKGYDTKVIAVEPEASPVLSGGNPGPHKIQGIGAGFLPNTMNMSLVSEVEKVSNDDALNAARAIAKSDGLMIGISGGAAYVAAKRVAKRLGAGKKVLFIAPDNGERYLSTELYGA</sequence>
<evidence type="ECO:0000256" key="10">
    <source>
        <dbReference type="PIRSR" id="PIRSR605856-50"/>
    </source>
</evidence>
<comment type="caution">
    <text evidence="14">The sequence shown here is derived from an EMBL/GenBank/DDBJ whole genome shotgun (WGS) entry which is preliminary data.</text>
</comment>
<organism evidence="14 15">
    <name type="scientific">Campylobacter concisus</name>
    <dbReference type="NCBI Taxonomy" id="199"/>
    <lineage>
        <taxon>Bacteria</taxon>
        <taxon>Pseudomonadati</taxon>
        <taxon>Campylobacterota</taxon>
        <taxon>Epsilonproteobacteria</taxon>
        <taxon>Campylobacterales</taxon>
        <taxon>Campylobacteraceae</taxon>
        <taxon>Campylobacter</taxon>
    </lineage>
</organism>
<evidence type="ECO:0000256" key="9">
    <source>
        <dbReference type="ARBA" id="ARBA00047931"/>
    </source>
</evidence>
<dbReference type="InterPro" id="IPR001216">
    <property type="entry name" value="P-phosphate_BS"/>
</dbReference>
<dbReference type="PROSITE" id="PS00901">
    <property type="entry name" value="CYS_SYNTHASE"/>
    <property type="match status" value="1"/>
</dbReference>
<evidence type="ECO:0000256" key="4">
    <source>
        <dbReference type="ARBA" id="ARBA00012681"/>
    </source>
</evidence>
<comment type="similarity">
    <text evidence="3 12">Belongs to the cysteine synthase/cystathionine beta-synthase family.</text>
</comment>
<dbReference type="NCBIfam" id="TIGR01139">
    <property type="entry name" value="cysK"/>
    <property type="match status" value="1"/>
</dbReference>
<dbReference type="InterPro" id="IPR036052">
    <property type="entry name" value="TrpB-like_PALP_sf"/>
</dbReference>
<dbReference type="SUPFAM" id="SSF53686">
    <property type="entry name" value="Tryptophan synthase beta subunit-like PLP-dependent enzymes"/>
    <property type="match status" value="1"/>
</dbReference>
<evidence type="ECO:0000259" key="13">
    <source>
        <dbReference type="Pfam" id="PF00291"/>
    </source>
</evidence>
<feature type="modified residue" description="N6-(pyridoxal phosphate)lysine" evidence="11">
    <location>
        <position position="41"/>
    </location>
</feature>
<evidence type="ECO:0000313" key="14">
    <source>
        <dbReference type="EMBL" id="ORI08697.1"/>
    </source>
</evidence>
<evidence type="ECO:0000256" key="12">
    <source>
        <dbReference type="RuleBase" id="RU003985"/>
    </source>
</evidence>
<proteinExistence type="inferred from homology"/>
<comment type="catalytic activity">
    <reaction evidence="9 12">
        <text>O-acetyl-L-serine + hydrogen sulfide = L-cysteine + acetate</text>
        <dbReference type="Rhea" id="RHEA:14829"/>
        <dbReference type="ChEBI" id="CHEBI:29919"/>
        <dbReference type="ChEBI" id="CHEBI:30089"/>
        <dbReference type="ChEBI" id="CHEBI:35235"/>
        <dbReference type="ChEBI" id="CHEBI:58340"/>
        <dbReference type="EC" id="2.5.1.47"/>
    </reaction>
</comment>
<dbReference type="InterPro" id="IPR005859">
    <property type="entry name" value="CysK"/>
</dbReference>
<keyword evidence="6 12" id="KW-0808">Transferase</keyword>
<feature type="domain" description="Tryptophan synthase beta chain-like PALP" evidence="13">
    <location>
        <begin position="8"/>
        <end position="288"/>
    </location>
</feature>
<dbReference type="EC" id="2.5.1.47" evidence="4 12"/>
<protein>
    <recommendedName>
        <fullName evidence="4 12">Cysteine synthase</fullName>
        <ecNumber evidence="4 12">2.5.1.47</ecNumber>
    </recommendedName>
</protein>
<evidence type="ECO:0000256" key="7">
    <source>
        <dbReference type="ARBA" id="ARBA00022898"/>
    </source>
</evidence>
<dbReference type="GO" id="GO:0004124">
    <property type="term" value="F:cysteine synthase activity"/>
    <property type="evidence" value="ECO:0007669"/>
    <property type="project" value="UniProtKB-UniRule"/>
</dbReference>
<dbReference type="EMBL" id="LVWL01000018">
    <property type="protein sequence ID" value="ORI08697.1"/>
    <property type="molecule type" value="Genomic_DNA"/>
</dbReference>
<dbReference type="PANTHER" id="PTHR10314">
    <property type="entry name" value="CYSTATHIONINE BETA-SYNTHASE"/>
    <property type="match status" value="1"/>
</dbReference>
<evidence type="ECO:0000256" key="11">
    <source>
        <dbReference type="PIRSR" id="PIRSR605856-51"/>
    </source>
</evidence>
<dbReference type="Gene3D" id="3.40.50.1100">
    <property type="match status" value="2"/>
</dbReference>
<dbReference type="RefSeq" id="WP_103600885.1">
    <property type="nucleotide sequence ID" value="NZ_POZW01000076.1"/>
</dbReference>
<keyword evidence="7 10" id="KW-0663">Pyridoxal phosphate</keyword>
<dbReference type="GO" id="GO:0006535">
    <property type="term" value="P:cysteine biosynthetic process from serine"/>
    <property type="evidence" value="ECO:0007669"/>
    <property type="project" value="UniProtKB-UniRule"/>
</dbReference>
<dbReference type="Pfam" id="PF00291">
    <property type="entry name" value="PALP"/>
    <property type="match status" value="1"/>
</dbReference>
<keyword evidence="8 12" id="KW-0198">Cysteine biosynthesis</keyword>